<dbReference type="PANTHER" id="PTHR35569">
    <property type="entry name" value="CYANAMIDE HYDRATASE DDI2-RELATED"/>
    <property type="match status" value="1"/>
</dbReference>
<evidence type="ECO:0000313" key="2">
    <source>
        <dbReference type="EMBL" id="GAA1737804.1"/>
    </source>
</evidence>
<dbReference type="EMBL" id="BAAAPM010000009">
    <property type="protein sequence ID" value="GAA1737804.1"/>
    <property type="molecule type" value="Genomic_DNA"/>
</dbReference>
<dbReference type="SUPFAM" id="SSF109604">
    <property type="entry name" value="HD-domain/PDEase-like"/>
    <property type="match status" value="1"/>
</dbReference>
<dbReference type="InterPro" id="IPR003607">
    <property type="entry name" value="HD/PDEase_dom"/>
</dbReference>
<comment type="caution">
    <text evidence="2">The sequence shown here is derived from an EMBL/GenBank/DDBJ whole genome shotgun (WGS) entry which is preliminary data.</text>
</comment>
<dbReference type="Pfam" id="PF01966">
    <property type="entry name" value="HD"/>
    <property type="match status" value="1"/>
</dbReference>
<evidence type="ECO:0000259" key="1">
    <source>
        <dbReference type="Pfam" id="PF01966"/>
    </source>
</evidence>
<evidence type="ECO:0000313" key="3">
    <source>
        <dbReference type="Proteomes" id="UP001501138"/>
    </source>
</evidence>
<dbReference type="CDD" id="cd00077">
    <property type="entry name" value="HDc"/>
    <property type="match status" value="1"/>
</dbReference>
<sequence length="191" mass="20416">MALELPDSAPVRAALDVVTRFSPPALAHHAVRSTLLASDLGRRHGIDFDVDVLAVAGLLHDIGLVRAFDGHHEHFEVAGGNVAWVLAAGAGWPDGRRDRTARAVVDHMLDEDDVPVGERPEGHLLARATGVDVSGRGAELWPADVLAQVEQRWPRLDFADVFVPCLRDQAARKPDGVVAAFVAGGGADRVR</sequence>
<dbReference type="Proteomes" id="UP001501138">
    <property type="component" value="Unassembled WGS sequence"/>
</dbReference>
<protein>
    <submittedName>
        <fullName evidence="2">HD domain-containing protein</fullName>
    </submittedName>
</protein>
<dbReference type="RefSeq" id="WP_344250145.1">
    <property type="nucleotide sequence ID" value="NZ_BAAAPM010000009.1"/>
</dbReference>
<dbReference type="Gene3D" id="1.10.3210.10">
    <property type="entry name" value="Hypothetical protein af1432"/>
    <property type="match status" value="1"/>
</dbReference>
<gene>
    <name evidence="2" type="ORF">GCM10009809_36130</name>
</gene>
<name>A0ABN2JSN3_9MICO</name>
<dbReference type="InterPro" id="IPR006674">
    <property type="entry name" value="HD_domain"/>
</dbReference>
<organism evidence="2 3">
    <name type="scientific">Isoptericola hypogeus</name>
    <dbReference type="NCBI Taxonomy" id="300179"/>
    <lineage>
        <taxon>Bacteria</taxon>
        <taxon>Bacillati</taxon>
        <taxon>Actinomycetota</taxon>
        <taxon>Actinomycetes</taxon>
        <taxon>Micrococcales</taxon>
        <taxon>Promicromonosporaceae</taxon>
        <taxon>Isoptericola</taxon>
    </lineage>
</organism>
<proteinExistence type="predicted"/>
<accession>A0ABN2JSN3</accession>
<keyword evidence="3" id="KW-1185">Reference proteome</keyword>
<feature type="domain" description="HD" evidence="1">
    <location>
        <begin position="27"/>
        <end position="74"/>
    </location>
</feature>
<reference evidence="2 3" key="1">
    <citation type="journal article" date="2019" name="Int. J. Syst. Evol. Microbiol.">
        <title>The Global Catalogue of Microorganisms (GCM) 10K type strain sequencing project: providing services to taxonomists for standard genome sequencing and annotation.</title>
        <authorList>
            <consortium name="The Broad Institute Genomics Platform"/>
            <consortium name="The Broad Institute Genome Sequencing Center for Infectious Disease"/>
            <person name="Wu L."/>
            <person name="Ma J."/>
        </authorList>
    </citation>
    <scope>NUCLEOTIDE SEQUENCE [LARGE SCALE GENOMIC DNA]</scope>
    <source>
        <strain evidence="2 3">JCM 15589</strain>
    </source>
</reference>
<dbReference type="PANTHER" id="PTHR35569:SF1">
    <property type="entry name" value="CYANAMIDE HYDRATASE DDI2-RELATED"/>
    <property type="match status" value="1"/>
</dbReference>